<keyword evidence="10" id="KW-1185">Reference proteome</keyword>
<dbReference type="Pfam" id="PF09779">
    <property type="entry name" value="Ima1_N"/>
    <property type="match status" value="1"/>
</dbReference>
<dbReference type="InterPro" id="IPR042321">
    <property type="entry name" value="Ima1"/>
</dbReference>
<dbReference type="PANTHER" id="PTHR28538:SF1">
    <property type="entry name" value="INTEGRAL INNER NUCLEAR MEMBRANE PROTEIN IMA1"/>
    <property type="match status" value="1"/>
</dbReference>
<dbReference type="GO" id="GO:0034506">
    <property type="term" value="C:chromosome, centromeric core domain"/>
    <property type="evidence" value="ECO:0007669"/>
    <property type="project" value="TreeGrafter"/>
</dbReference>
<dbReference type="GO" id="GO:0034992">
    <property type="term" value="C:microtubule organizing center attachment site"/>
    <property type="evidence" value="ECO:0007669"/>
    <property type="project" value="TreeGrafter"/>
</dbReference>
<evidence type="ECO:0000256" key="1">
    <source>
        <dbReference type="ARBA" id="ARBA00004473"/>
    </source>
</evidence>
<feature type="region of interest" description="Disordered" evidence="6">
    <location>
        <begin position="527"/>
        <end position="550"/>
    </location>
</feature>
<keyword evidence="3 7" id="KW-1133">Transmembrane helix</keyword>
<evidence type="ECO:0000256" key="2">
    <source>
        <dbReference type="ARBA" id="ARBA00022692"/>
    </source>
</evidence>
<dbReference type="InterPro" id="IPR018617">
    <property type="entry name" value="Ima1_N"/>
</dbReference>
<accession>A0AA39XJR1</accession>
<evidence type="ECO:0000259" key="8">
    <source>
        <dbReference type="Pfam" id="PF09779"/>
    </source>
</evidence>
<dbReference type="PANTHER" id="PTHR28538">
    <property type="entry name" value="INTEGRAL INNER NUCLEAR MEMBRANE PROTEIN IMA1"/>
    <property type="match status" value="1"/>
</dbReference>
<keyword evidence="5" id="KW-0539">Nucleus</keyword>
<feature type="compositionally biased region" description="Polar residues" evidence="6">
    <location>
        <begin position="440"/>
        <end position="451"/>
    </location>
</feature>
<dbReference type="GO" id="GO:0071765">
    <property type="term" value="P:nuclear inner membrane organization"/>
    <property type="evidence" value="ECO:0007669"/>
    <property type="project" value="InterPro"/>
</dbReference>
<sequence>MPSFPQRKRYLTCFYCGKQSKTVWDGKVRRFDCIYCDATNYLDSNGDIADPPVATANATANARYAVQPAFSPPSSPTSSDFCATCLKNQHLLRASLAQYLPDPDDPDYEARERDFYKFRRNQEKLYPQICAKCEPRVRERLEQAAYTAKTDVLRHMLDRSTTAKRSVKLRQQGVLDLVDTAGSWLRVAALLLQLVWHAAILYILFSNYFPGSTSMDQDIIIQNDSEDISTDSQTASPSEVSVPFASRLSTLFDQPMPVLDPASAYWLIKWSTIASVAGVWWNPRFVQLFRGFSKHINGVPTWYSYQIMAVGLRLLLQMVTSMTAPDINLFNTQVAWHVFAAIFGLMIYILGPRSIHIDMAPLFKPTQQNYTFINPSTDPPTPGKKTMVDLLDEIAHSPALASSSLQQQRAALEQFEPTEDHFVPQPRRSPISSSTPISQALTPTPNHNNISYDSAFSALKLQPNNPSPVQHYEEEMDWSPTQSQHRAFSTYGQQRATQRFGEAPIEPNKGPFYYRVPPAPTSLARRVFNPPNQPRLRKSPVGGSGSEQQREVVFRGADRTLLARDVNQQEQEERNGGGMVAFAEPSFFSQPATNDPRSTLSDMFGQSLALDDGGGGGGGGGGKKGVSPAQFVMDWFKKASARDGLIGAQCGSKVAMLTAMVEIADYMSFHGLTIRPNVKAELYEREHPEPADFDPFTLSALLEVLRDAKKWDEKFTNGSGWDKCIVNGTVSRCGGLL</sequence>
<feature type="transmembrane region" description="Helical" evidence="7">
    <location>
        <begin position="184"/>
        <end position="205"/>
    </location>
</feature>
<feature type="compositionally biased region" description="Polar residues" evidence="6">
    <location>
        <begin position="589"/>
        <end position="601"/>
    </location>
</feature>
<evidence type="ECO:0000256" key="4">
    <source>
        <dbReference type="ARBA" id="ARBA00023136"/>
    </source>
</evidence>
<organism evidence="9 10">
    <name type="scientific">Bombardia bombarda</name>
    <dbReference type="NCBI Taxonomy" id="252184"/>
    <lineage>
        <taxon>Eukaryota</taxon>
        <taxon>Fungi</taxon>
        <taxon>Dikarya</taxon>
        <taxon>Ascomycota</taxon>
        <taxon>Pezizomycotina</taxon>
        <taxon>Sordariomycetes</taxon>
        <taxon>Sordariomycetidae</taxon>
        <taxon>Sordariales</taxon>
        <taxon>Lasiosphaeriaceae</taxon>
        <taxon>Bombardia</taxon>
    </lineage>
</organism>
<keyword evidence="4 7" id="KW-0472">Membrane</keyword>
<keyword evidence="2 7" id="KW-0812">Transmembrane</keyword>
<dbReference type="AlphaFoldDB" id="A0AA39XJR1"/>
<evidence type="ECO:0000256" key="7">
    <source>
        <dbReference type="SAM" id="Phobius"/>
    </source>
</evidence>
<feature type="transmembrane region" description="Helical" evidence="7">
    <location>
        <begin position="334"/>
        <end position="351"/>
    </location>
</feature>
<dbReference type="EMBL" id="JAULSR010000001">
    <property type="protein sequence ID" value="KAK0634945.1"/>
    <property type="molecule type" value="Genomic_DNA"/>
</dbReference>
<evidence type="ECO:0000256" key="5">
    <source>
        <dbReference type="ARBA" id="ARBA00023242"/>
    </source>
</evidence>
<evidence type="ECO:0000313" key="9">
    <source>
        <dbReference type="EMBL" id="KAK0634945.1"/>
    </source>
</evidence>
<dbReference type="GO" id="GO:0044732">
    <property type="term" value="C:mitotic spindle pole body"/>
    <property type="evidence" value="ECO:0007669"/>
    <property type="project" value="TreeGrafter"/>
</dbReference>
<dbReference type="Proteomes" id="UP001174934">
    <property type="component" value="Unassembled WGS sequence"/>
</dbReference>
<feature type="transmembrane region" description="Helical" evidence="7">
    <location>
        <begin position="263"/>
        <end position="281"/>
    </location>
</feature>
<feature type="region of interest" description="Disordered" evidence="6">
    <location>
        <begin position="589"/>
        <end position="624"/>
    </location>
</feature>
<feature type="region of interest" description="Disordered" evidence="6">
    <location>
        <begin position="418"/>
        <end position="451"/>
    </location>
</feature>
<evidence type="ECO:0000313" key="10">
    <source>
        <dbReference type="Proteomes" id="UP001174934"/>
    </source>
</evidence>
<feature type="domain" description="Ima1 N-terminal" evidence="8">
    <location>
        <begin position="11"/>
        <end position="137"/>
    </location>
</feature>
<gene>
    <name evidence="9" type="ORF">B0T17DRAFT_650042</name>
</gene>
<evidence type="ECO:0000256" key="3">
    <source>
        <dbReference type="ARBA" id="ARBA00022989"/>
    </source>
</evidence>
<feature type="compositionally biased region" description="Low complexity" evidence="6">
    <location>
        <begin position="424"/>
        <end position="439"/>
    </location>
</feature>
<dbReference type="GO" id="GO:0005637">
    <property type="term" value="C:nuclear inner membrane"/>
    <property type="evidence" value="ECO:0007669"/>
    <property type="project" value="UniProtKB-SubCell"/>
</dbReference>
<reference evidence="9" key="1">
    <citation type="submission" date="2023-06" db="EMBL/GenBank/DDBJ databases">
        <title>Genome-scale phylogeny and comparative genomics of the fungal order Sordariales.</title>
        <authorList>
            <consortium name="Lawrence Berkeley National Laboratory"/>
            <person name="Hensen N."/>
            <person name="Bonometti L."/>
            <person name="Westerberg I."/>
            <person name="Brannstrom I.O."/>
            <person name="Guillou S."/>
            <person name="Cros-Aarteil S."/>
            <person name="Calhoun S."/>
            <person name="Haridas S."/>
            <person name="Kuo A."/>
            <person name="Mondo S."/>
            <person name="Pangilinan J."/>
            <person name="Riley R."/>
            <person name="LaButti K."/>
            <person name="Andreopoulos B."/>
            <person name="Lipzen A."/>
            <person name="Chen C."/>
            <person name="Yanf M."/>
            <person name="Daum C."/>
            <person name="Ng V."/>
            <person name="Clum A."/>
            <person name="Steindorff A."/>
            <person name="Ohm R."/>
            <person name="Martin F."/>
            <person name="Silar P."/>
            <person name="Natvig D."/>
            <person name="Lalanne C."/>
            <person name="Gautier V."/>
            <person name="Ament-velasquez S.L."/>
            <person name="Kruys A."/>
            <person name="Hutchinson M.I."/>
            <person name="Powell A.J."/>
            <person name="Barry K."/>
            <person name="Miller A.N."/>
            <person name="Grigoriev I.V."/>
            <person name="Debuchy R."/>
            <person name="Gladieux P."/>
            <person name="Thoren M.H."/>
            <person name="Johannesson H."/>
        </authorList>
    </citation>
    <scope>NUCLEOTIDE SEQUENCE</scope>
    <source>
        <strain evidence="9">SMH3391-2</strain>
    </source>
</reference>
<name>A0AA39XJR1_9PEZI</name>
<protein>
    <submittedName>
        <fullName evidence="9">Ima1 N-terminal domain-containing protein</fullName>
    </submittedName>
</protein>
<comment type="subcellular location">
    <subcellularLocation>
        <location evidence="1">Nucleus inner membrane</location>
        <topology evidence="1">Multi-pass membrane protein</topology>
    </subcellularLocation>
</comment>
<comment type="caution">
    <text evidence="9">The sequence shown here is derived from an EMBL/GenBank/DDBJ whole genome shotgun (WGS) entry which is preliminary data.</text>
</comment>
<evidence type="ECO:0000256" key="6">
    <source>
        <dbReference type="SAM" id="MobiDB-lite"/>
    </source>
</evidence>
<proteinExistence type="predicted"/>
<feature type="compositionally biased region" description="Gly residues" evidence="6">
    <location>
        <begin position="612"/>
        <end position="624"/>
    </location>
</feature>